<dbReference type="RefSeq" id="WP_316426122.1">
    <property type="nucleotide sequence ID" value="NZ_CP130144.1"/>
</dbReference>
<evidence type="ECO:0000256" key="2">
    <source>
        <dbReference type="SAM" id="Phobius"/>
    </source>
</evidence>
<dbReference type="InterPro" id="IPR007890">
    <property type="entry name" value="CHASE2"/>
</dbReference>
<dbReference type="EMBL" id="CP130144">
    <property type="protein sequence ID" value="WNZ43942.1"/>
    <property type="molecule type" value="Genomic_DNA"/>
</dbReference>
<organism evidence="4">
    <name type="scientific">Leptolyngbya boryana CZ1</name>
    <dbReference type="NCBI Taxonomy" id="3060204"/>
    <lineage>
        <taxon>Bacteria</taxon>
        <taxon>Bacillati</taxon>
        <taxon>Cyanobacteriota</taxon>
        <taxon>Cyanophyceae</taxon>
        <taxon>Leptolyngbyales</taxon>
        <taxon>Leptolyngbyaceae</taxon>
        <taxon>Leptolyngbya group</taxon>
        <taxon>Leptolyngbya</taxon>
    </lineage>
</organism>
<sequence>MLLRFASTAEKLHSSSKDDLQKIPGAMVHAQSISSILDMVLDHEPLIRFWSFPIGVIWILAWSLVGITLALYLRHPLWFSVDRVDNSSPYSSNQQHPAKSRLELREISRSGFNPGLIKSKL</sequence>
<feature type="domain" description="CHASE2" evidence="3">
    <location>
        <begin position="15"/>
        <end position="67"/>
    </location>
</feature>
<accession>A0AA97AM89</accession>
<keyword evidence="2" id="KW-0812">Transmembrane</keyword>
<evidence type="ECO:0000259" key="3">
    <source>
        <dbReference type="Pfam" id="PF05226"/>
    </source>
</evidence>
<protein>
    <submittedName>
        <fullName evidence="4">CHASE2 domain-containing protein</fullName>
    </submittedName>
</protein>
<proteinExistence type="predicted"/>
<keyword evidence="2" id="KW-1133">Transmembrane helix</keyword>
<gene>
    <name evidence="4" type="ORF">Q2T42_19075</name>
</gene>
<feature type="region of interest" description="Disordered" evidence="1">
    <location>
        <begin position="87"/>
        <end position="106"/>
    </location>
</feature>
<evidence type="ECO:0000313" key="4">
    <source>
        <dbReference type="EMBL" id="WNZ43942.1"/>
    </source>
</evidence>
<name>A0AA97AM89_LEPBY</name>
<feature type="compositionally biased region" description="Polar residues" evidence="1">
    <location>
        <begin position="87"/>
        <end position="97"/>
    </location>
</feature>
<keyword evidence="2" id="KW-0472">Membrane</keyword>
<evidence type="ECO:0000256" key="1">
    <source>
        <dbReference type="SAM" id="MobiDB-lite"/>
    </source>
</evidence>
<dbReference type="Pfam" id="PF05226">
    <property type="entry name" value="CHASE2"/>
    <property type="match status" value="1"/>
</dbReference>
<dbReference type="AlphaFoldDB" id="A0AA97AM89"/>
<reference evidence="4" key="2">
    <citation type="submission" date="2023-07" db="EMBL/GenBank/DDBJ databases">
        <authorList>
            <person name="Bai X.-H."/>
            <person name="Wang H.-H."/>
            <person name="Wang J."/>
            <person name="Ma M.-Y."/>
            <person name="Hu H.-H."/>
            <person name="Song Z.-L."/>
            <person name="Ma H.-G."/>
            <person name="Fan Y."/>
            <person name="Du C.-Y."/>
            <person name="Xu J.-C."/>
        </authorList>
    </citation>
    <scope>NUCLEOTIDE SEQUENCE</scope>
    <source>
        <strain evidence="4">CZ1</strain>
    </source>
</reference>
<feature type="transmembrane region" description="Helical" evidence="2">
    <location>
        <begin position="49"/>
        <end position="73"/>
    </location>
</feature>
<reference evidence="4" key="1">
    <citation type="journal article" date="2023" name="Plants (Basel)">
        <title>Genomic Analysis of Leptolyngbya boryana CZ1 Reveals Efficient Carbon Fixation Modules.</title>
        <authorList>
            <person name="Bai X."/>
            <person name="Wang H."/>
            <person name="Cheng W."/>
            <person name="Wang J."/>
            <person name="Ma M."/>
            <person name="Hu H."/>
            <person name="Song Z."/>
            <person name="Ma H."/>
            <person name="Fan Y."/>
            <person name="Du C."/>
            <person name="Xu J."/>
        </authorList>
    </citation>
    <scope>NUCLEOTIDE SEQUENCE</scope>
    <source>
        <strain evidence="4">CZ1</strain>
    </source>
</reference>